<dbReference type="OrthoDB" id="1865464at2759"/>
<sequence>MGWKMNRNGLGNLLGLNRLGFKQWARKGKGSVWPNGLTCLPWAFYGGYPTLGMRPTLFLPGPRPRRLVSSVRKLDAHQDNLVATRLIGQYPSHVAFRVFEQLKNPNVFPFNATIRVFAEEGLFPKAWSLFRALKQRRLSPNDFTFSFLLKACFRCASAGQVSQIHTHVLKGGFCEDPVVCNGLLSVYAKSVKDLVSARKLFDEIPQRNLVSWSSLISGYAQLGRADDALQLFVNIVQENLRLEDEILVSVLSACSTIQVVHLERWVNILSKIVEDVTVDDIKRDSINIVLIHSYGKLARVDKCREKFNEITNHGIGRLLPWNLMITAFVQNGCPIEALHIFHQMMEDSNQKPNEVTMVSVLSASAQVGDLDLGKWVHNYLRSEGSKGILQSNKVLATALIDMYSKCGRLEGAKGIFDQMIQKDIVSFNAMIMGLAMNGKGEEALQLFYSIQDFSLHPDSSTFLAALCACSHSGLLDEGRRIFSEMQMRISVSPSLEHYACYVDLLSRVGHIEEALEVVASMPFEPNNFVWGALLGGCLLHARGELAQHVSKKLVDVDPENSAGYVLLANAFAADRQWDDVSVLRWVMRERGVKKQPGHSWIQIDGIMHEFLVGSPGHPQMGMIYETLGTLEKAVKVPQS</sequence>
<dbReference type="NCBIfam" id="TIGR00756">
    <property type="entry name" value="PPR"/>
    <property type="match status" value="4"/>
</dbReference>
<keyword evidence="1" id="KW-0677">Repeat</keyword>
<dbReference type="Pfam" id="PF20431">
    <property type="entry name" value="E_motif"/>
    <property type="match status" value="1"/>
</dbReference>
<accession>A0A8T0CLT4</accession>
<keyword evidence="4" id="KW-1185">Reference proteome</keyword>
<dbReference type="EMBL" id="MU090032">
    <property type="protein sequence ID" value="KAF7848651.1"/>
    <property type="molecule type" value="Genomic_DNA"/>
</dbReference>
<dbReference type="Gramene" id="rna-gnl|WGS:JABURB|Cocit.L1768.1">
    <property type="protein sequence ID" value="cds-KAF7848651.1"/>
    <property type="gene ID" value="gene-BT93_L1768"/>
</dbReference>
<dbReference type="InterPro" id="IPR002885">
    <property type="entry name" value="PPR_rpt"/>
</dbReference>
<proteinExistence type="predicted"/>
<dbReference type="GO" id="GO:0003723">
    <property type="term" value="F:RNA binding"/>
    <property type="evidence" value="ECO:0007669"/>
    <property type="project" value="InterPro"/>
</dbReference>
<dbReference type="Pfam" id="PF13041">
    <property type="entry name" value="PPR_2"/>
    <property type="match status" value="2"/>
</dbReference>
<feature type="repeat" description="PPR" evidence="2">
    <location>
        <begin position="392"/>
        <end position="422"/>
    </location>
</feature>
<dbReference type="PROSITE" id="PS51375">
    <property type="entry name" value="PPR"/>
    <property type="match status" value="5"/>
</dbReference>
<protein>
    <recommendedName>
        <fullName evidence="5">Pentatricopeptide repeat-containing protein</fullName>
    </recommendedName>
</protein>
<evidence type="ECO:0000313" key="3">
    <source>
        <dbReference type="EMBL" id="KAF7848651.1"/>
    </source>
</evidence>
<evidence type="ECO:0008006" key="5">
    <source>
        <dbReference type="Google" id="ProtNLM"/>
    </source>
</evidence>
<dbReference type="PANTHER" id="PTHR47926:SF436">
    <property type="entry name" value="PENTATRICOPEPTIDE REPEAT-CONTAINING PROTEIN ELI1, CHLOROPLASTIC-LIKE ISOFORM X2"/>
    <property type="match status" value="1"/>
</dbReference>
<feature type="repeat" description="PPR" evidence="2">
    <location>
        <begin position="317"/>
        <end position="352"/>
    </location>
</feature>
<dbReference type="SUPFAM" id="SSF48452">
    <property type="entry name" value="TPR-like"/>
    <property type="match status" value="1"/>
</dbReference>
<dbReference type="PANTHER" id="PTHR47926">
    <property type="entry name" value="PENTATRICOPEPTIDE REPEAT-CONTAINING PROTEIN"/>
    <property type="match status" value="1"/>
</dbReference>
<dbReference type="Pfam" id="PF01535">
    <property type="entry name" value="PPR"/>
    <property type="match status" value="2"/>
</dbReference>
<dbReference type="FunFam" id="1.25.40.10:FF:000184">
    <property type="entry name" value="Pentatricopeptide repeat-containing protein, chloroplastic"/>
    <property type="match status" value="1"/>
</dbReference>
<comment type="caution">
    <text evidence="3">The sequence shown here is derived from an EMBL/GenBank/DDBJ whole genome shotgun (WGS) entry which is preliminary data.</text>
</comment>
<dbReference type="FunFam" id="1.25.40.10:FF:000344">
    <property type="entry name" value="Pentatricopeptide repeat-containing protein"/>
    <property type="match status" value="1"/>
</dbReference>
<reference evidence="3" key="1">
    <citation type="submission" date="2020-05" db="EMBL/GenBank/DDBJ databases">
        <title>WGS assembly of Corymbia citriodora subspecies variegata.</title>
        <authorList>
            <person name="Barry K."/>
            <person name="Hundley H."/>
            <person name="Shu S."/>
            <person name="Jenkins J."/>
            <person name="Grimwood J."/>
            <person name="Baten A."/>
        </authorList>
    </citation>
    <scope>NUCLEOTIDE SEQUENCE</scope>
    <source>
        <strain evidence="3">CV2-018</strain>
    </source>
</reference>
<dbReference type="Proteomes" id="UP000806378">
    <property type="component" value="Unassembled WGS sequence"/>
</dbReference>
<evidence type="ECO:0000256" key="2">
    <source>
        <dbReference type="PROSITE-ProRule" id="PRU00708"/>
    </source>
</evidence>
<feature type="repeat" description="PPR" evidence="2">
    <location>
        <begin position="208"/>
        <end position="242"/>
    </location>
</feature>
<feature type="repeat" description="PPR" evidence="2">
    <location>
        <begin position="106"/>
        <end position="140"/>
    </location>
</feature>
<dbReference type="AlphaFoldDB" id="A0A8T0CLT4"/>
<evidence type="ECO:0000313" key="4">
    <source>
        <dbReference type="Proteomes" id="UP000806378"/>
    </source>
</evidence>
<dbReference type="InterPro" id="IPR011990">
    <property type="entry name" value="TPR-like_helical_dom_sf"/>
</dbReference>
<gene>
    <name evidence="3" type="ORF">BT93_L1768</name>
</gene>
<evidence type="ECO:0000256" key="1">
    <source>
        <dbReference type="ARBA" id="ARBA00022737"/>
    </source>
</evidence>
<dbReference type="GO" id="GO:0009451">
    <property type="term" value="P:RNA modification"/>
    <property type="evidence" value="ECO:0007669"/>
    <property type="project" value="InterPro"/>
</dbReference>
<feature type="repeat" description="PPR" evidence="2">
    <location>
        <begin position="423"/>
        <end position="457"/>
    </location>
</feature>
<dbReference type="InterPro" id="IPR046960">
    <property type="entry name" value="PPR_At4g14850-like_plant"/>
</dbReference>
<dbReference type="InterPro" id="IPR046848">
    <property type="entry name" value="E_motif"/>
</dbReference>
<dbReference type="Gene3D" id="1.25.40.10">
    <property type="entry name" value="Tetratricopeptide repeat domain"/>
    <property type="match status" value="4"/>
</dbReference>
<name>A0A8T0CLT4_CORYI</name>
<organism evidence="3 4">
    <name type="scientific">Corymbia citriodora subsp. variegata</name>
    <dbReference type="NCBI Taxonomy" id="360336"/>
    <lineage>
        <taxon>Eukaryota</taxon>
        <taxon>Viridiplantae</taxon>
        <taxon>Streptophyta</taxon>
        <taxon>Embryophyta</taxon>
        <taxon>Tracheophyta</taxon>
        <taxon>Spermatophyta</taxon>
        <taxon>Magnoliopsida</taxon>
        <taxon>eudicotyledons</taxon>
        <taxon>Gunneridae</taxon>
        <taxon>Pentapetalae</taxon>
        <taxon>rosids</taxon>
        <taxon>malvids</taxon>
        <taxon>Myrtales</taxon>
        <taxon>Myrtaceae</taxon>
        <taxon>Myrtoideae</taxon>
        <taxon>Eucalypteae</taxon>
        <taxon>Corymbia</taxon>
    </lineage>
</organism>